<name>A0A2H0BHE2_9BACT</name>
<comment type="caution">
    <text evidence="2">The sequence shown here is derived from an EMBL/GenBank/DDBJ whole genome shotgun (WGS) entry which is preliminary data.</text>
</comment>
<dbReference type="Pfam" id="PF07963">
    <property type="entry name" value="N_methyl"/>
    <property type="match status" value="1"/>
</dbReference>
<feature type="transmembrane region" description="Helical" evidence="1">
    <location>
        <begin position="12"/>
        <end position="35"/>
    </location>
</feature>
<keyword evidence="1" id="KW-0472">Membrane</keyword>
<gene>
    <name evidence="2" type="ORF">COX04_01305</name>
</gene>
<evidence type="ECO:0000256" key="1">
    <source>
        <dbReference type="SAM" id="Phobius"/>
    </source>
</evidence>
<accession>A0A2H0BHE2</accession>
<dbReference type="NCBIfam" id="TIGR02532">
    <property type="entry name" value="IV_pilin_GFxxxE"/>
    <property type="match status" value="1"/>
</dbReference>
<dbReference type="InterPro" id="IPR012902">
    <property type="entry name" value="N_methyl_site"/>
</dbReference>
<dbReference type="InterPro" id="IPR045584">
    <property type="entry name" value="Pilin-like"/>
</dbReference>
<dbReference type="Proteomes" id="UP000230759">
    <property type="component" value="Unassembled WGS sequence"/>
</dbReference>
<dbReference type="PANTHER" id="PTHR30093">
    <property type="entry name" value="GENERAL SECRETION PATHWAY PROTEIN G"/>
    <property type="match status" value="1"/>
</dbReference>
<evidence type="ECO:0008006" key="4">
    <source>
        <dbReference type="Google" id="ProtNLM"/>
    </source>
</evidence>
<evidence type="ECO:0000313" key="2">
    <source>
        <dbReference type="EMBL" id="PIP57096.1"/>
    </source>
</evidence>
<dbReference type="EMBL" id="PCSV01000034">
    <property type="protein sequence ID" value="PIP57096.1"/>
    <property type="molecule type" value="Genomic_DNA"/>
</dbReference>
<dbReference type="SUPFAM" id="SSF54523">
    <property type="entry name" value="Pili subunits"/>
    <property type="match status" value="1"/>
</dbReference>
<dbReference type="Gene3D" id="3.30.700.10">
    <property type="entry name" value="Glycoprotein, Type 4 Pilin"/>
    <property type="match status" value="1"/>
</dbReference>
<sequence length="154" mass="16262">MQIYGKAMRKAFTLIELLVVISVIGILASIALVSFGPAQKQARDTQRKSDIRQYLNSLENFANKGSGLFPSRTTAADASSLCATLGISGTCPTDPKAPTTIYKYISDGTGSPNNNATKYVLWGSLENVSGYWVVCSTGKIGLSSSAPSSSNCPI</sequence>
<protein>
    <recommendedName>
        <fullName evidence="4">Type II secretion system protein GspG C-terminal domain-containing protein</fullName>
    </recommendedName>
</protein>
<reference evidence="2 3" key="1">
    <citation type="submission" date="2017-09" db="EMBL/GenBank/DDBJ databases">
        <title>Depth-based differentiation of microbial function through sediment-hosted aquifers and enrichment of novel symbionts in the deep terrestrial subsurface.</title>
        <authorList>
            <person name="Probst A.J."/>
            <person name="Ladd B."/>
            <person name="Jarett J.K."/>
            <person name="Geller-Mcgrath D.E."/>
            <person name="Sieber C.M."/>
            <person name="Emerson J.B."/>
            <person name="Anantharaman K."/>
            <person name="Thomas B.C."/>
            <person name="Malmstrom R."/>
            <person name="Stieglmeier M."/>
            <person name="Klingl A."/>
            <person name="Woyke T."/>
            <person name="Ryan C.M."/>
            <person name="Banfield J.F."/>
        </authorList>
    </citation>
    <scope>NUCLEOTIDE SEQUENCE [LARGE SCALE GENOMIC DNA]</scope>
    <source>
        <strain evidence="2">CG22_combo_CG10-13_8_21_14_all_45_10</strain>
    </source>
</reference>
<dbReference type="AlphaFoldDB" id="A0A2H0BHE2"/>
<keyword evidence="1" id="KW-1133">Transmembrane helix</keyword>
<proteinExistence type="predicted"/>
<evidence type="ECO:0000313" key="3">
    <source>
        <dbReference type="Proteomes" id="UP000230759"/>
    </source>
</evidence>
<keyword evidence="1" id="KW-0812">Transmembrane</keyword>
<organism evidence="2 3">
    <name type="scientific">Candidatus Woesebacteria bacterium CG22_combo_CG10-13_8_21_14_all_45_10</name>
    <dbReference type="NCBI Taxonomy" id="1975060"/>
    <lineage>
        <taxon>Bacteria</taxon>
        <taxon>Candidatus Woeseibacteriota</taxon>
    </lineage>
</organism>